<dbReference type="InterPro" id="IPR036388">
    <property type="entry name" value="WH-like_DNA-bd_sf"/>
</dbReference>
<dbReference type="NCBIfam" id="NF007214">
    <property type="entry name" value="PRK09636.1"/>
    <property type="match status" value="1"/>
</dbReference>
<dbReference type="InterPro" id="IPR032710">
    <property type="entry name" value="NTF2-like_dom_sf"/>
</dbReference>
<dbReference type="GO" id="GO:0003677">
    <property type="term" value="F:DNA binding"/>
    <property type="evidence" value="ECO:0007669"/>
    <property type="project" value="InterPro"/>
</dbReference>
<evidence type="ECO:0000256" key="1">
    <source>
        <dbReference type="ARBA" id="ARBA00011344"/>
    </source>
</evidence>
<dbReference type="Pfam" id="PF04542">
    <property type="entry name" value="Sigma70_r2"/>
    <property type="match status" value="1"/>
</dbReference>
<evidence type="ECO:0000313" key="5">
    <source>
        <dbReference type="Proteomes" id="UP000318704"/>
    </source>
</evidence>
<dbReference type="AlphaFoldDB" id="A0A517W2J7"/>
<sequence>MIMKEWLTVKSASGLDIFEFHRSELVGLAYRITGSRTEAEDIVQETFLKWMHADQSSIVSVRAWLMKVATRLSLDYLKSAKVKRMSYVGPWLPEPFITDEQTPANELEMDESISMALLVLLEQLSPAERASFILHDLFQYRFDEIGDILERTESSCRKLASRARAKIGRDTLEPTQDKAEHIQMLSTFSDAVKKGDMTELVALLKDDATFHSDGGGKAAASRKVLHGSDVIAKFFLKVVRPDWLSKKASEMTISATWFNGAPGMIVRQAGQPITAFNFELEAGVIKIIHALRNPDKLRLFGAR</sequence>
<feature type="domain" description="RNA polymerase sigma factor 70 region 4 type 2" evidence="3">
    <location>
        <begin position="115"/>
        <end position="167"/>
    </location>
</feature>
<evidence type="ECO:0000259" key="3">
    <source>
        <dbReference type="Pfam" id="PF08281"/>
    </source>
</evidence>
<dbReference type="GO" id="GO:0006352">
    <property type="term" value="P:DNA-templated transcription initiation"/>
    <property type="evidence" value="ECO:0007669"/>
    <property type="project" value="InterPro"/>
</dbReference>
<name>A0A517W2J7_9PLAN</name>
<dbReference type="Gene3D" id="1.10.1740.10">
    <property type="match status" value="1"/>
</dbReference>
<dbReference type="InterPro" id="IPR013324">
    <property type="entry name" value="RNA_pol_sigma_r3/r4-like"/>
</dbReference>
<evidence type="ECO:0000313" key="4">
    <source>
        <dbReference type="EMBL" id="QDT99481.1"/>
    </source>
</evidence>
<comment type="subunit">
    <text evidence="1">Interacts transiently with the RNA polymerase catalytic core formed by RpoA, RpoB, RpoC and RpoZ (2 alpha, 1 beta, 1 beta' and 1 omega subunit) to form the RNA polymerase holoenzyme that can initiate transcription.</text>
</comment>
<dbReference type="Pfam" id="PF08281">
    <property type="entry name" value="Sigma70_r4_2"/>
    <property type="match status" value="1"/>
</dbReference>
<feature type="domain" description="RNA polymerase sigma-70 region 2" evidence="2">
    <location>
        <begin position="18"/>
        <end position="81"/>
    </location>
</feature>
<dbReference type="Gene3D" id="3.10.450.50">
    <property type="match status" value="1"/>
</dbReference>
<dbReference type="InterPro" id="IPR013249">
    <property type="entry name" value="RNA_pol_sigma70_r4_t2"/>
</dbReference>
<dbReference type="Gene3D" id="1.10.10.10">
    <property type="entry name" value="Winged helix-like DNA-binding domain superfamily/Winged helix DNA-binding domain"/>
    <property type="match status" value="1"/>
</dbReference>
<dbReference type="InterPro" id="IPR052704">
    <property type="entry name" value="ECF_Sigma-70_Domain"/>
</dbReference>
<organism evidence="4 5">
    <name type="scientific">Gimesia aquarii</name>
    <dbReference type="NCBI Taxonomy" id="2527964"/>
    <lineage>
        <taxon>Bacteria</taxon>
        <taxon>Pseudomonadati</taxon>
        <taxon>Planctomycetota</taxon>
        <taxon>Planctomycetia</taxon>
        <taxon>Planctomycetales</taxon>
        <taxon>Planctomycetaceae</taxon>
        <taxon>Gimesia</taxon>
    </lineage>
</organism>
<dbReference type="InterPro" id="IPR014284">
    <property type="entry name" value="RNA_pol_sigma-70_dom"/>
</dbReference>
<dbReference type="InterPro" id="IPR013325">
    <property type="entry name" value="RNA_pol_sigma_r2"/>
</dbReference>
<dbReference type="SUPFAM" id="SSF88659">
    <property type="entry name" value="Sigma3 and sigma4 domains of RNA polymerase sigma factors"/>
    <property type="match status" value="1"/>
</dbReference>
<dbReference type="Proteomes" id="UP000318704">
    <property type="component" value="Chromosome"/>
</dbReference>
<proteinExistence type="predicted"/>
<dbReference type="GO" id="GO:0016987">
    <property type="term" value="F:sigma factor activity"/>
    <property type="evidence" value="ECO:0007669"/>
    <property type="project" value="InterPro"/>
</dbReference>
<dbReference type="SUPFAM" id="SSF88946">
    <property type="entry name" value="Sigma2 domain of RNA polymerase sigma factors"/>
    <property type="match status" value="1"/>
</dbReference>
<dbReference type="EMBL" id="CP037920">
    <property type="protein sequence ID" value="QDT99481.1"/>
    <property type="molecule type" value="Genomic_DNA"/>
</dbReference>
<dbReference type="PANTHER" id="PTHR30173">
    <property type="entry name" value="SIGMA 19 FACTOR"/>
    <property type="match status" value="1"/>
</dbReference>
<dbReference type="NCBIfam" id="TIGR02937">
    <property type="entry name" value="sigma70-ECF"/>
    <property type="match status" value="1"/>
</dbReference>
<dbReference type="InterPro" id="IPR007627">
    <property type="entry name" value="RNA_pol_sigma70_r2"/>
</dbReference>
<dbReference type="SUPFAM" id="SSF54427">
    <property type="entry name" value="NTF2-like"/>
    <property type="match status" value="1"/>
</dbReference>
<accession>A0A517W2J7</accession>
<gene>
    <name evidence="4" type="primary">sigJ_1</name>
    <name evidence="4" type="ORF">V144x_49920</name>
</gene>
<reference evidence="4 5" key="1">
    <citation type="submission" date="2019-03" db="EMBL/GenBank/DDBJ databases">
        <title>Deep-cultivation of Planctomycetes and their phenomic and genomic characterization uncovers novel biology.</title>
        <authorList>
            <person name="Wiegand S."/>
            <person name="Jogler M."/>
            <person name="Boedeker C."/>
            <person name="Pinto D."/>
            <person name="Vollmers J."/>
            <person name="Rivas-Marin E."/>
            <person name="Kohn T."/>
            <person name="Peeters S.H."/>
            <person name="Heuer A."/>
            <person name="Rast P."/>
            <person name="Oberbeckmann S."/>
            <person name="Bunk B."/>
            <person name="Jeske O."/>
            <person name="Meyerdierks A."/>
            <person name="Storesund J.E."/>
            <person name="Kallscheuer N."/>
            <person name="Luecker S."/>
            <person name="Lage O.M."/>
            <person name="Pohl T."/>
            <person name="Merkel B.J."/>
            <person name="Hornburger P."/>
            <person name="Mueller R.-W."/>
            <person name="Bruemmer F."/>
            <person name="Labrenz M."/>
            <person name="Spormann A.M."/>
            <person name="Op den Camp H."/>
            <person name="Overmann J."/>
            <person name="Amann R."/>
            <person name="Jetten M.S.M."/>
            <person name="Mascher T."/>
            <person name="Medema M.H."/>
            <person name="Devos D.P."/>
            <person name="Kaster A.-K."/>
            <person name="Ovreas L."/>
            <person name="Rohde M."/>
            <person name="Galperin M.Y."/>
            <person name="Jogler C."/>
        </authorList>
    </citation>
    <scope>NUCLEOTIDE SEQUENCE [LARGE SCALE GENOMIC DNA]</scope>
    <source>
        <strain evidence="4 5">V144</strain>
    </source>
</reference>
<protein>
    <submittedName>
        <fullName evidence="4">ECF RNA polymerase sigma factor SigJ</fullName>
    </submittedName>
</protein>
<dbReference type="KEGG" id="gaw:V144x_49920"/>
<evidence type="ECO:0000259" key="2">
    <source>
        <dbReference type="Pfam" id="PF04542"/>
    </source>
</evidence>
<dbReference type="PANTHER" id="PTHR30173:SF43">
    <property type="entry name" value="ECF RNA POLYMERASE SIGMA FACTOR SIGI-RELATED"/>
    <property type="match status" value="1"/>
</dbReference>